<evidence type="ECO:0000256" key="1">
    <source>
        <dbReference type="SAM" id="Coils"/>
    </source>
</evidence>
<protein>
    <recommendedName>
        <fullName evidence="3">Peptidase S74 domain-containing protein</fullName>
    </recommendedName>
</protein>
<dbReference type="AlphaFoldDB" id="A0A1F6FHA2"/>
<feature type="coiled-coil region" evidence="1">
    <location>
        <begin position="686"/>
        <end position="713"/>
    </location>
</feature>
<dbReference type="EMBL" id="MFMM01000001">
    <property type="protein sequence ID" value="OGG85237.1"/>
    <property type="molecule type" value="Genomic_DNA"/>
</dbReference>
<dbReference type="STRING" id="1798525.A3G90_04245"/>
<reference evidence="4 5" key="1">
    <citation type="journal article" date="2016" name="Nat. Commun.">
        <title>Thousands of microbial genomes shed light on interconnected biogeochemical processes in an aquifer system.</title>
        <authorList>
            <person name="Anantharaman K."/>
            <person name="Brown C.T."/>
            <person name="Hug L.A."/>
            <person name="Sharon I."/>
            <person name="Castelle C.J."/>
            <person name="Probst A.J."/>
            <person name="Thomas B.C."/>
            <person name="Singh A."/>
            <person name="Wilkins M.J."/>
            <person name="Karaoz U."/>
            <person name="Brodie E.L."/>
            <person name="Williams K.H."/>
            <person name="Hubbard S.S."/>
            <person name="Banfield J.F."/>
        </authorList>
    </citation>
    <scope>NUCLEOTIDE SEQUENCE [LARGE SCALE GENOMIC DNA]</scope>
</reference>
<feature type="domain" description="Peptidase S74" evidence="3">
    <location>
        <begin position="602"/>
        <end position="693"/>
    </location>
</feature>
<evidence type="ECO:0000313" key="4">
    <source>
        <dbReference type="EMBL" id="OGG85237.1"/>
    </source>
</evidence>
<feature type="region of interest" description="Disordered" evidence="2">
    <location>
        <begin position="781"/>
        <end position="802"/>
    </location>
</feature>
<comment type="caution">
    <text evidence="4">The sequence shown here is derived from an EMBL/GenBank/DDBJ whole genome shotgun (WGS) entry which is preliminary data.</text>
</comment>
<dbReference type="Proteomes" id="UP000177325">
    <property type="component" value="Unassembled WGS sequence"/>
</dbReference>
<evidence type="ECO:0000313" key="5">
    <source>
        <dbReference type="Proteomes" id="UP000177325"/>
    </source>
</evidence>
<accession>A0A1F6FHA2</accession>
<organism evidence="4 5">
    <name type="scientific">Candidatus Kaiserbacteria bacterium RIFCSPLOWO2_12_FULL_45_26</name>
    <dbReference type="NCBI Taxonomy" id="1798525"/>
    <lineage>
        <taxon>Bacteria</taxon>
        <taxon>Candidatus Kaiseribacteriota</taxon>
    </lineage>
</organism>
<proteinExistence type="predicted"/>
<sequence length="802" mass="83743">MELLSGLLAKVFNFLAASVISSLALFGTGAASETPKVVESVPVAEVVALTNAATYQAKTEVTAPSPTGELFSTTVVTPHFAGWSESEFQDFLDARFAGLLAHVYWLQKHDNDVEVSRKDRNEILAFVDKQIEKTADNSGDSDNDLSADLSALDTRLLSVEADVTSLSTSSPNTFLALTDTPNSYTAGRVMFTDSGATALIDSANFTFDGTNLGLGAQSKIAFGGTNYLYASSTNDSIVFGENAGATFTSATTNNIAIGFGAGRYASTTGADTNAYVGYLAGQNNTGSNNSFLGPNAGFGNIGSDNNFIGNQAGYSSAASVTNLIGYQAGQNNTGSYSNLVGYLAGQNNTGAHNNFFGSSAGLNNTGLQNNFSGLNSGQDNTGSYNNAIGVNAAENNTGSYNNAIGYNAALNNTGSYNNAIGYRAGYNNSSTHSNLIGNYAGFNNSGTYNDLIGYQSGFYLQSTSSVAIGGESLHGNSAFAAINNVAVGFEAGYNAETGADNNIFIGYQSAMNVTSGANNIVIGYAVNIASTTGSNQLNIGNLIFGTDIDGLGSSISTGNIGIGTTTPSEKLTVDGTIQSTALLGGSTNLTTDANGNIIRDPSDARLKENVVTLDNALETVLALRGVRYQWIDKARFGDQTEIGFIAQEVNEVVPEVVLQGGEYWSLNSKNLVAVVVEAIKEIWARVLGHEERLNELEAENAVLKARLEAVEAEVGVETQPGATNDEVQPEETLAPIVGTTTDTVIEPAPVTESETEPVVEEVEVVEEVPVEQEVVVEEVVEEPAIESTPAPDPTPVTTTEGQ</sequence>
<keyword evidence="1" id="KW-0175">Coiled coil</keyword>
<gene>
    <name evidence="4" type="ORF">A3G90_04245</name>
</gene>
<dbReference type="PROSITE" id="PS51688">
    <property type="entry name" value="ICA"/>
    <property type="match status" value="1"/>
</dbReference>
<dbReference type="InterPro" id="IPR030392">
    <property type="entry name" value="S74_ICA"/>
</dbReference>
<evidence type="ECO:0000256" key="2">
    <source>
        <dbReference type="SAM" id="MobiDB-lite"/>
    </source>
</evidence>
<name>A0A1F6FHA2_9BACT</name>
<dbReference type="Pfam" id="PF13884">
    <property type="entry name" value="Peptidase_S74"/>
    <property type="match status" value="1"/>
</dbReference>
<evidence type="ECO:0000259" key="3">
    <source>
        <dbReference type="PROSITE" id="PS51688"/>
    </source>
</evidence>